<evidence type="ECO:0000313" key="4">
    <source>
        <dbReference type="EMBL" id="CAC5424692.1"/>
    </source>
</evidence>
<protein>
    <submittedName>
        <fullName evidence="4">MLL4</fullName>
        <ecNumber evidence="4">2.1.1.354</ecNumber>
    </submittedName>
</protein>
<keyword evidence="5" id="KW-1185">Reference proteome</keyword>
<dbReference type="EC" id="2.1.1.354" evidence="4"/>
<accession>A0A6J8EY44</accession>
<feature type="chain" id="PRO_5026957382" evidence="3">
    <location>
        <begin position="21"/>
        <end position="561"/>
    </location>
</feature>
<dbReference type="OrthoDB" id="436852at2759"/>
<keyword evidence="1" id="KW-0175">Coiled coil</keyword>
<feature type="compositionally biased region" description="Polar residues" evidence="2">
    <location>
        <begin position="537"/>
        <end position="549"/>
    </location>
</feature>
<keyword evidence="4" id="KW-0489">Methyltransferase</keyword>
<feature type="coiled-coil region" evidence="1">
    <location>
        <begin position="470"/>
        <end position="525"/>
    </location>
</feature>
<dbReference type="SUPFAM" id="SSF57903">
    <property type="entry name" value="FYVE/PHD zinc finger"/>
    <property type="match status" value="1"/>
</dbReference>
<gene>
    <name evidence="4" type="ORF">MCOR_56570</name>
</gene>
<reference evidence="4 5" key="1">
    <citation type="submission" date="2020-06" db="EMBL/GenBank/DDBJ databases">
        <authorList>
            <person name="Li R."/>
            <person name="Bekaert M."/>
        </authorList>
    </citation>
    <scope>NUCLEOTIDE SEQUENCE [LARGE SCALE GENOMIC DNA]</scope>
    <source>
        <strain evidence="5">wild</strain>
    </source>
</reference>
<evidence type="ECO:0000256" key="1">
    <source>
        <dbReference type="SAM" id="Coils"/>
    </source>
</evidence>
<dbReference type="GO" id="GO:0032259">
    <property type="term" value="P:methylation"/>
    <property type="evidence" value="ECO:0007669"/>
    <property type="project" value="UniProtKB-KW"/>
</dbReference>
<organism evidence="4 5">
    <name type="scientific">Mytilus coruscus</name>
    <name type="common">Sea mussel</name>
    <dbReference type="NCBI Taxonomy" id="42192"/>
    <lineage>
        <taxon>Eukaryota</taxon>
        <taxon>Metazoa</taxon>
        <taxon>Spiralia</taxon>
        <taxon>Lophotrochozoa</taxon>
        <taxon>Mollusca</taxon>
        <taxon>Bivalvia</taxon>
        <taxon>Autobranchia</taxon>
        <taxon>Pteriomorphia</taxon>
        <taxon>Mytilida</taxon>
        <taxon>Mytiloidea</taxon>
        <taxon>Mytilidae</taxon>
        <taxon>Mytilinae</taxon>
        <taxon>Mytilus</taxon>
    </lineage>
</organism>
<dbReference type="EMBL" id="CACVKT020010051">
    <property type="protein sequence ID" value="CAC5424692.1"/>
    <property type="molecule type" value="Genomic_DNA"/>
</dbReference>
<proteinExistence type="predicted"/>
<dbReference type="CDD" id="cd00029">
    <property type="entry name" value="C1"/>
    <property type="match status" value="1"/>
</dbReference>
<keyword evidence="4" id="KW-0808">Transferase</keyword>
<evidence type="ECO:0000256" key="3">
    <source>
        <dbReference type="SAM" id="SignalP"/>
    </source>
</evidence>
<feature type="compositionally biased region" description="Low complexity" evidence="2">
    <location>
        <begin position="436"/>
        <end position="445"/>
    </location>
</feature>
<feature type="signal peptide" evidence="3">
    <location>
        <begin position="1"/>
        <end position="20"/>
    </location>
</feature>
<dbReference type="GO" id="GO:0140999">
    <property type="term" value="F:histone H3K4 trimethyltransferase activity"/>
    <property type="evidence" value="ECO:0007669"/>
    <property type="project" value="UniProtKB-EC"/>
</dbReference>
<dbReference type="AlphaFoldDB" id="A0A6J8EY44"/>
<name>A0A6J8EY44_MYTCO</name>
<feature type="region of interest" description="Disordered" evidence="2">
    <location>
        <begin position="421"/>
        <end position="463"/>
    </location>
</feature>
<keyword evidence="3" id="KW-0732">Signal</keyword>
<feature type="region of interest" description="Disordered" evidence="2">
    <location>
        <begin position="530"/>
        <end position="550"/>
    </location>
</feature>
<sequence>MIWDTALSIVLFYILTPITCITQEDNATLYTILNKALDDAVDKYVPRQFRSKLPLPASPVIRVRQSGRSPKDKMDLFAGQMEDPAAAFSVAISGLVFADFAKRIRSGKSRARSRTEGNEETHVKNYTLNITKAIYKKLEATKRNLSIEYKHTTGGIVLTADAVTFELLRLATLNYFENLPEIKGQANIRKITDKSHTTIVQHIIKVALNSTSYTINIYNTTSRLLINRTDAYQFVANDINSIHEIIFKGLQEQDSNETCIKCNKKCRTRSTYCDTGNHWVHYKCQKLTQQEIQIAKNSNGEDYYECKLCCEAKSSLLALKRSAQSNTHAQQLLEEETESLKVCNKDETSTNSQLEENCAVCDTMLINPAWGICEDCNNKCHIKCMTEINGTYVCIPYSILQEELKQQENINKDLAIVTPHRNIEGKNQETPLLNEKSTPLTTTKPIPKPRKPKMKQQNFDDPTLPKLSELRAKEIKVKKVEEQLKIKEKSLNEIRNEKILLESRCQQLEARNFELEQTVKLLKRRIESDSHLAMPASPNTCEAPTSSQDVYHKMKQELDQN</sequence>
<dbReference type="Proteomes" id="UP000507470">
    <property type="component" value="Unassembled WGS sequence"/>
</dbReference>
<evidence type="ECO:0000256" key="2">
    <source>
        <dbReference type="SAM" id="MobiDB-lite"/>
    </source>
</evidence>
<evidence type="ECO:0000313" key="5">
    <source>
        <dbReference type="Proteomes" id="UP000507470"/>
    </source>
</evidence>
<dbReference type="InterPro" id="IPR011011">
    <property type="entry name" value="Znf_FYVE_PHD"/>
</dbReference>